<organism evidence="1 2">
    <name type="scientific">Pannonibacter tanglangensis</name>
    <dbReference type="NCBI Taxonomy" id="2750084"/>
    <lineage>
        <taxon>Bacteria</taxon>
        <taxon>Pseudomonadati</taxon>
        <taxon>Pseudomonadota</taxon>
        <taxon>Alphaproteobacteria</taxon>
        <taxon>Hyphomicrobiales</taxon>
        <taxon>Stappiaceae</taxon>
        <taxon>Pannonibacter</taxon>
    </lineage>
</organism>
<dbReference type="AlphaFoldDB" id="A0A7X5J871"/>
<evidence type="ECO:0000313" key="2">
    <source>
        <dbReference type="Proteomes" id="UP000586722"/>
    </source>
</evidence>
<keyword evidence="2" id="KW-1185">Reference proteome</keyword>
<protein>
    <submittedName>
        <fullName evidence="1">Uncharacterized protein</fullName>
    </submittedName>
</protein>
<name>A0A7X5J871_9HYPH</name>
<comment type="caution">
    <text evidence="1">The sequence shown here is derived from an EMBL/GenBank/DDBJ whole genome shotgun (WGS) entry which is preliminary data.</text>
</comment>
<dbReference type="EMBL" id="JAABLQ010000001">
    <property type="protein sequence ID" value="NBN76905.1"/>
    <property type="molecule type" value="Genomic_DNA"/>
</dbReference>
<dbReference type="RefSeq" id="WP_161675032.1">
    <property type="nucleotide sequence ID" value="NZ_JAABLP010000002.1"/>
</dbReference>
<evidence type="ECO:0000313" key="1">
    <source>
        <dbReference type="EMBL" id="NBN76905.1"/>
    </source>
</evidence>
<dbReference type="Proteomes" id="UP000586722">
    <property type="component" value="Unassembled WGS sequence"/>
</dbReference>
<sequence length="191" mass="19766">MTTTLPAAAKRFAAAALLLAVAACGPTPEPPRPVTPPAPSTAAPTTPAPYVPVEQATFAFEPFIGAPGNVADDLSRQIGTRARDEGLTLVRRADLRATFRVKGYLSASGSPASSAVFYVFDVFDAHGLRVTRLSGSELTQGVSGDPWRSADADTLKRIAATSVMQLKAWLLSRPAPAGAAATGQAPRPRAG</sequence>
<reference evidence="2" key="1">
    <citation type="submission" date="2020-01" db="EMBL/GenBank/DDBJ databases">
        <authorList>
            <person name="Fang Y."/>
            <person name="Sun R."/>
            <person name="Nie L."/>
            <person name="He J."/>
            <person name="Hao L."/>
            <person name="Wang L."/>
            <person name="Su S."/>
            <person name="Lv E."/>
            <person name="Zhang Z."/>
            <person name="Xie R."/>
            <person name="Liu H."/>
        </authorList>
    </citation>
    <scope>NUCLEOTIDE SEQUENCE [LARGE SCALE GENOMIC DNA]</scope>
    <source>
        <strain evidence="2">XCT-53</strain>
    </source>
</reference>
<gene>
    <name evidence="1" type="ORF">GWI72_01335</name>
</gene>
<proteinExistence type="predicted"/>
<accession>A0A7X5J871</accession>